<evidence type="ECO:0000313" key="2">
    <source>
        <dbReference type="EMBL" id="KAK3056794.1"/>
    </source>
</evidence>
<accession>A0AAJ0GFZ2</accession>
<dbReference type="InterPro" id="IPR052471">
    <property type="entry name" value="PBI_I9"/>
</dbReference>
<dbReference type="Proteomes" id="UP001271007">
    <property type="component" value="Unassembled WGS sequence"/>
</dbReference>
<dbReference type="InterPro" id="IPR037045">
    <property type="entry name" value="S8pro/Inhibitor_I9_sf"/>
</dbReference>
<reference evidence="2" key="1">
    <citation type="submission" date="2023-04" db="EMBL/GenBank/DDBJ databases">
        <title>Black Yeasts Isolated from many extreme environments.</title>
        <authorList>
            <person name="Coleine C."/>
            <person name="Stajich J.E."/>
            <person name="Selbmann L."/>
        </authorList>
    </citation>
    <scope>NUCLEOTIDE SEQUENCE</scope>
    <source>
        <strain evidence="2">CCFEE 5312</strain>
    </source>
</reference>
<dbReference type="AlphaFoldDB" id="A0AAJ0GFZ2"/>
<dbReference type="GO" id="GO:0004866">
    <property type="term" value="F:endopeptidase inhibitor activity"/>
    <property type="evidence" value="ECO:0007669"/>
    <property type="project" value="TreeGrafter"/>
</dbReference>
<evidence type="ECO:0000313" key="3">
    <source>
        <dbReference type="Proteomes" id="UP001271007"/>
    </source>
</evidence>
<organism evidence="2 3">
    <name type="scientific">Extremus antarcticus</name>
    <dbReference type="NCBI Taxonomy" id="702011"/>
    <lineage>
        <taxon>Eukaryota</taxon>
        <taxon>Fungi</taxon>
        <taxon>Dikarya</taxon>
        <taxon>Ascomycota</taxon>
        <taxon>Pezizomycotina</taxon>
        <taxon>Dothideomycetes</taxon>
        <taxon>Dothideomycetidae</taxon>
        <taxon>Mycosphaerellales</taxon>
        <taxon>Extremaceae</taxon>
        <taxon>Extremus</taxon>
    </lineage>
</organism>
<dbReference type="PANTHER" id="PTHR28288:SF2">
    <property type="entry name" value="PROTEASE B INHIBITOR 2"/>
    <property type="match status" value="1"/>
</dbReference>
<protein>
    <recommendedName>
        <fullName evidence="4">Inhibitor I9 domain-containing protein</fullName>
    </recommendedName>
</protein>
<evidence type="ECO:0008006" key="4">
    <source>
        <dbReference type="Google" id="ProtNLM"/>
    </source>
</evidence>
<evidence type="ECO:0000256" key="1">
    <source>
        <dbReference type="ARBA" id="ARBA00038069"/>
    </source>
</evidence>
<comment type="similarity">
    <text evidence="1">Belongs to the protease inhibitor I9 family.</text>
</comment>
<name>A0AAJ0GFZ2_9PEZI</name>
<dbReference type="PANTHER" id="PTHR28288">
    <property type="entry name" value="PROTEASE B INHIBITOR 2"/>
    <property type="match status" value="1"/>
</dbReference>
<dbReference type="SUPFAM" id="SSF54897">
    <property type="entry name" value="Protease propeptides/inhibitors"/>
    <property type="match status" value="1"/>
</dbReference>
<dbReference type="GO" id="GO:0042144">
    <property type="term" value="P:vacuole fusion, non-autophagic"/>
    <property type="evidence" value="ECO:0007669"/>
    <property type="project" value="TreeGrafter"/>
</dbReference>
<comment type="caution">
    <text evidence="2">The sequence shown here is derived from an EMBL/GenBank/DDBJ whole genome shotgun (WGS) entry which is preliminary data.</text>
</comment>
<keyword evidence="3" id="KW-1185">Reference proteome</keyword>
<proteinExistence type="inferred from homology"/>
<dbReference type="EMBL" id="JAWDJX010000005">
    <property type="protein sequence ID" value="KAK3056794.1"/>
    <property type="molecule type" value="Genomic_DNA"/>
</dbReference>
<dbReference type="Gene3D" id="3.30.70.80">
    <property type="entry name" value="Peptidase S8 propeptide/proteinase inhibitor I9"/>
    <property type="match status" value="1"/>
</dbReference>
<sequence>MPSINVSLKDGASADKLEEAKKHISEQGGKVTHEFKLVKGFTADMPEDKVSTLQSNEVSTDR</sequence>
<gene>
    <name evidence="2" type="ORF">LTR09_002587</name>
</gene>